<organism evidence="2 3">
    <name type="scientific">Photorhabdus khanii NC19</name>
    <dbReference type="NCBI Taxonomy" id="1004151"/>
    <lineage>
        <taxon>Bacteria</taxon>
        <taxon>Pseudomonadati</taxon>
        <taxon>Pseudomonadota</taxon>
        <taxon>Gammaproteobacteria</taxon>
        <taxon>Enterobacterales</taxon>
        <taxon>Morganellaceae</taxon>
        <taxon>Photorhabdus</taxon>
    </lineage>
</organism>
<evidence type="ECO:0000313" key="3">
    <source>
        <dbReference type="Proteomes" id="UP000018957"/>
    </source>
</evidence>
<comment type="caution">
    <text evidence="2">The sequence shown here is derived from an EMBL/GenBank/DDBJ whole genome shotgun (WGS) entry which is preliminary data.</text>
</comment>
<dbReference type="AlphaFoldDB" id="W3VBD1"/>
<gene>
    <name evidence="2" type="ORF">PTE_00391</name>
</gene>
<proteinExistence type="predicted"/>
<sequence length="49" mass="5640">MRDMSKIARNRLVSLVYLPPKIREQLEMIVMFLKGLLLLVVGIINLSLT</sequence>
<evidence type="ECO:0000313" key="2">
    <source>
        <dbReference type="EMBL" id="ETS33236.1"/>
    </source>
</evidence>
<dbReference type="Proteomes" id="UP000018957">
    <property type="component" value="Unassembled WGS sequence"/>
</dbReference>
<feature type="transmembrane region" description="Helical" evidence="1">
    <location>
        <begin position="28"/>
        <end position="48"/>
    </location>
</feature>
<accession>W3VBD1</accession>
<evidence type="ECO:0000256" key="1">
    <source>
        <dbReference type="SAM" id="Phobius"/>
    </source>
</evidence>
<keyword evidence="3" id="KW-1185">Reference proteome</keyword>
<name>W3VBD1_9GAMM</name>
<reference evidence="2 3" key="1">
    <citation type="submission" date="2013-11" db="EMBL/GenBank/DDBJ databases">
        <title>Elucidation of the Photorhabdus temperata genome and generation of transposon mutant library to identify motility mutants.</title>
        <authorList>
            <person name="Hurst S.G.IV."/>
            <person name="Micheals B."/>
            <person name="Abebe-Akele F."/>
            <person name="Rowedder H."/>
            <person name="Bullock H."/>
            <person name="Jackobeck R."/>
            <person name="Janicki E."/>
            <person name="Tisa L.S."/>
        </authorList>
    </citation>
    <scope>NUCLEOTIDE SEQUENCE [LARGE SCALE GENOMIC DNA]</scope>
    <source>
        <strain evidence="2 3">NC19</strain>
    </source>
</reference>
<keyword evidence="1" id="KW-1133">Transmembrane helix</keyword>
<keyword evidence="1" id="KW-0472">Membrane</keyword>
<dbReference type="EMBL" id="AYSJ01000002">
    <property type="protein sequence ID" value="ETS33236.1"/>
    <property type="molecule type" value="Genomic_DNA"/>
</dbReference>
<keyword evidence="1" id="KW-0812">Transmembrane</keyword>
<protein>
    <submittedName>
        <fullName evidence="2">Uncharacterized protein</fullName>
    </submittedName>
</protein>